<dbReference type="EMBL" id="JBHTEF010000001">
    <property type="protein sequence ID" value="MFC7580027.1"/>
    <property type="molecule type" value="Genomic_DNA"/>
</dbReference>
<reference evidence="10" key="1">
    <citation type="journal article" date="2019" name="Int. J. Syst. Evol. Microbiol.">
        <title>The Global Catalogue of Microorganisms (GCM) 10K type strain sequencing project: providing services to taxonomists for standard genome sequencing and annotation.</title>
        <authorList>
            <consortium name="The Broad Institute Genomics Platform"/>
            <consortium name="The Broad Institute Genome Sequencing Center for Infectious Disease"/>
            <person name="Wu L."/>
            <person name="Ma J."/>
        </authorList>
    </citation>
    <scope>NUCLEOTIDE SEQUENCE [LARGE SCALE GENOMIC DNA]</scope>
    <source>
        <strain evidence="10">CCUG 56698</strain>
    </source>
</reference>
<sequence>MSVYIAEFMGTLILVLLGDGVCANNVLAHSKFRNSGGLFVLIGWCLAVGVPAGMFAHVSGAHFNPVFTFGLAVAGLFPWDHVIGYMIAQMLGGFVGAVLVWLFYYPHFQNSPNVPPQDKLGIFCTTPGIRSIPFNLFSEVIATMFLLFGMLGIATAQPVSGVGTLFVAAIILVIGTGLGGTTGFAMNPARDLSPRLVHAIVPIQGKGSSDWSYSWVPVIGPLIGGVLGALLYVAVY</sequence>
<dbReference type="Gene3D" id="1.20.1080.10">
    <property type="entry name" value="Glycerol uptake facilitator protein"/>
    <property type="match status" value="1"/>
</dbReference>
<comment type="subcellular location">
    <subcellularLocation>
        <location evidence="1">Membrane</location>
        <topology evidence="1">Multi-pass membrane protein</topology>
    </subcellularLocation>
</comment>
<feature type="transmembrane region" description="Helical" evidence="8">
    <location>
        <begin position="38"/>
        <end position="56"/>
    </location>
</feature>
<protein>
    <submittedName>
        <fullName evidence="9">MIP/aquaporin family protein</fullName>
    </submittedName>
</protein>
<evidence type="ECO:0000256" key="5">
    <source>
        <dbReference type="ARBA" id="ARBA00022989"/>
    </source>
</evidence>
<dbReference type="Pfam" id="PF00230">
    <property type="entry name" value="MIP"/>
    <property type="match status" value="1"/>
</dbReference>
<feature type="transmembrane region" description="Helical" evidence="8">
    <location>
        <begin position="6"/>
        <end position="26"/>
    </location>
</feature>
<dbReference type="NCBIfam" id="TIGR00861">
    <property type="entry name" value="MIP"/>
    <property type="match status" value="1"/>
</dbReference>
<dbReference type="Proteomes" id="UP001596527">
    <property type="component" value="Unassembled WGS sequence"/>
</dbReference>
<evidence type="ECO:0000256" key="3">
    <source>
        <dbReference type="ARBA" id="ARBA00022448"/>
    </source>
</evidence>
<organism evidence="9 10">
    <name type="scientific">Schaalia naturae</name>
    <dbReference type="NCBI Taxonomy" id="635203"/>
    <lineage>
        <taxon>Bacteria</taxon>
        <taxon>Bacillati</taxon>
        <taxon>Actinomycetota</taxon>
        <taxon>Actinomycetes</taxon>
        <taxon>Actinomycetales</taxon>
        <taxon>Actinomycetaceae</taxon>
        <taxon>Schaalia</taxon>
    </lineage>
</organism>
<dbReference type="PANTHER" id="PTHR43829:SF9">
    <property type="entry name" value="AQUAPORIN-9"/>
    <property type="match status" value="1"/>
</dbReference>
<evidence type="ECO:0000256" key="8">
    <source>
        <dbReference type="SAM" id="Phobius"/>
    </source>
</evidence>
<dbReference type="PRINTS" id="PR00783">
    <property type="entry name" value="MINTRINSICP"/>
</dbReference>
<dbReference type="InterPro" id="IPR050363">
    <property type="entry name" value="MIP/Aquaporin"/>
</dbReference>
<dbReference type="SUPFAM" id="SSF81338">
    <property type="entry name" value="Aquaporin-like"/>
    <property type="match status" value="1"/>
</dbReference>
<keyword evidence="4 7" id="KW-0812">Transmembrane</keyword>
<proteinExistence type="inferred from homology"/>
<evidence type="ECO:0000256" key="1">
    <source>
        <dbReference type="ARBA" id="ARBA00004141"/>
    </source>
</evidence>
<dbReference type="InterPro" id="IPR023271">
    <property type="entry name" value="Aquaporin-like"/>
</dbReference>
<dbReference type="PANTHER" id="PTHR43829">
    <property type="entry name" value="AQUAPORIN OR AQUAGLYCEROPORIN RELATED"/>
    <property type="match status" value="1"/>
</dbReference>
<feature type="transmembrane region" description="Helical" evidence="8">
    <location>
        <begin position="136"/>
        <end position="153"/>
    </location>
</feature>
<feature type="transmembrane region" description="Helical" evidence="8">
    <location>
        <begin position="165"/>
        <end position="186"/>
    </location>
</feature>
<gene>
    <name evidence="9" type="ORF">ACFQWG_02135</name>
</gene>
<accession>A0ABW2SJ03</accession>
<dbReference type="InterPro" id="IPR000425">
    <property type="entry name" value="MIP"/>
</dbReference>
<evidence type="ECO:0000256" key="7">
    <source>
        <dbReference type="RuleBase" id="RU000477"/>
    </source>
</evidence>
<keyword evidence="3 7" id="KW-0813">Transport</keyword>
<keyword evidence="6 8" id="KW-0472">Membrane</keyword>
<feature type="transmembrane region" description="Helical" evidence="8">
    <location>
        <begin position="86"/>
        <end position="105"/>
    </location>
</feature>
<comment type="caution">
    <text evidence="9">The sequence shown here is derived from an EMBL/GenBank/DDBJ whole genome shotgun (WGS) entry which is preliminary data.</text>
</comment>
<keyword evidence="10" id="KW-1185">Reference proteome</keyword>
<comment type="similarity">
    <text evidence="2 7">Belongs to the MIP/aquaporin (TC 1.A.8) family.</text>
</comment>
<evidence type="ECO:0000256" key="2">
    <source>
        <dbReference type="ARBA" id="ARBA00006175"/>
    </source>
</evidence>
<evidence type="ECO:0000256" key="6">
    <source>
        <dbReference type="ARBA" id="ARBA00023136"/>
    </source>
</evidence>
<evidence type="ECO:0000313" key="9">
    <source>
        <dbReference type="EMBL" id="MFC7580027.1"/>
    </source>
</evidence>
<keyword evidence="5 8" id="KW-1133">Transmembrane helix</keyword>
<dbReference type="RefSeq" id="WP_380971682.1">
    <property type="nucleotide sequence ID" value="NZ_JBHTEF010000001.1"/>
</dbReference>
<name>A0ABW2SJ03_9ACTO</name>
<evidence type="ECO:0000256" key="4">
    <source>
        <dbReference type="ARBA" id="ARBA00022692"/>
    </source>
</evidence>
<feature type="transmembrane region" description="Helical" evidence="8">
    <location>
        <begin position="215"/>
        <end position="235"/>
    </location>
</feature>
<evidence type="ECO:0000313" key="10">
    <source>
        <dbReference type="Proteomes" id="UP001596527"/>
    </source>
</evidence>